<comment type="caution">
    <text evidence="3">The sequence shown here is derived from an EMBL/GenBank/DDBJ whole genome shotgun (WGS) entry which is preliminary data.</text>
</comment>
<dbReference type="Pfam" id="PF13337">
    <property type="entry name" value="BrxL_ATPase"/>
    <property type="match status" value="1"/>
</dbReference>
<reference evidence="3" key="1">
    <citation type="submission" date="2004-02" db="EMBL/GenBank/DDBJ databases">
        <authorList>
            <consortium name="DOE Joint Genome Institute"/>
        </authorList>
    </citation>
    <scope>NUCLEOTIDE SEQUENCE [LARGE SCALE GENOMIC DNA]</scope>
    <source>
        <strain evidence="3">WH 8501</strain>
    </source>
</reference>
<feature type="domain" description="BREX system Lon protease-like BrxL N-terminal" evidence="2">
    <location>
        <begin position="10"/>
        <end position="141"/>
    </location>
</feature>
<dbReference type="InterPro" id="IPR014061">
    <property type="entry name" value="BrxL-like"/>
</dbReference>
<dbReference type="GO" id="GO:0008233">
    <property type="term" value="F:peptidase activity"/>
    <property type="evidence" value="ECO:0007669"/>
    <property type="project" value="UniProtKB-KW"/>
</dbReference>
<keyword evidence="4" id="KW-1185">Reference proteome</keyword>
<dbReference type="AlphaFoldDB" id="Q4BWB9"/>
<name>Q4BWB9_CROWT</name>
<dbReference type="Proteomes" id="UP000003922">
    <property type="component" value="Unassembled WGS sequence"/>
</dbReference>
<keyword evidence="3" id="KW-0645">Protease</keyword>
<reference evidence="3" key="2">
    <citation type="submission" date="2005-06" db="EMBL/GenBank/DDBJ databases">
        <title>Sequencing of the draft genome and assembly of Crocosphaera watsonii WH 8501.</title>
        <authorList>
            <consortium name="US DOE Joint Genome Institute (JGI-PGF)"/>
            <person name="Copeland A."/>
            <person name="Lucas S."/>
            <person name="Lapidus A."/>
            <person name="Barry K."/>
            <person name="Detter C."/>
            <person name="Glavina T."/>
            <person name="Hammon N."/>
            <person name="Israni S."/>
            <person name="Pitluck S."/>
            <person name="Richardson P."/>
        </authorList>
    </citation>
    <scope>NUCLEOTIDE SEQUENCE [LARGE SCALE GENOMIC DNA]</scope>
    <source>
        <strain evidence="3">WH 8501</strain>
    </source>
</reference>
<accession>Q4BWB9</accession>
<dbReference type="Gene3D" id="3.30.870.30">
    <property type="entry name" value="MITD, C-terminal phospholipase D-like domain"/>
    <property type="match status" value="1"/>
</dbReference>
<dbReference type="Pfam" id="PF16565">
    <property type="entry name" value="MIT_C"/>
    <property type="match status" value="1"/>
</dbReference>
<dbReference type="InterPro" id="IPR038113">
    <property type="entry name" value="MITD1_C_sf"/>
</dbReference>
<dbReference type="CDD" id="cd02685">
    <property type="entry name" value="MIT_C"/>
    <property type="match status" value="1"/>
</dbReference>
<dbReference type="InterPro" id="IPR032341">
    <property type="entry name" value="MITD1_C"/>
</dbReference>
<gene>
    <name evidence="3" type="ORF">CwatDRAFT_0776</name>
</gene>
<proteinExistence type="predicted"/>
<dbReference type="GO" id="GO:0006508">
    <property type="term" value="P:proteolysis"/>
    <property type="evidence" value="ECO:0007669"/>
    <property type="project" value="UniProtKB-KW"/>
</dbReference>
<dbReference type="EMBL" id="AADV02000169">
    <property type="protein sequence ID" value="EAM48200.1"/>
    <property type="molecule type" value="Genomic_DNA"/>
</dbReference>
<dbReference type="InterPro" id="IPR046838">
    <property type="entry name" value="BrxL_N"/>
</dbReference>
<feature type="domain" description="MITD1 C-terminal phospholipase D-like" evidence="1">
    <location>
        <begin position="525"/>
        <end position="670"/>
    </location>
</feature>
<dbReference type="Pfam" id="PF20442">
    <property type="entry name" value="BrxL_N"/>
    <property type="match status" value="1"/>
</dbReference>
<reference evidence="3" key="3">
    <citation type="submission" date="2016-12" db="EMBL/GenBank/DDBJ databases">
        <title>Annotation of the draft genome assembly of Crocosphaera watsonii WH 8501.</title>
        <authorList>
            <consortium name="US DOE Joint Genome Institute (JGI-ORNL)"/>
            <person name="Larimer F."/>
            <person name="Land M."/>
        </authorList>
    </citation>
    <scope>NUCLEOTIDE SEQUENCE</scope>
    <source>
        <strain evidence="3">WH 8501</strain>
    </source>
</reference>
<evidence type="ECO:0000313" key="3">
    <source>
        <dbReference type="EMBL" id="EAM48200.1"/>
    </source>
</evidence>
<evidence type="ECO:0000259" key="1">
    <source>
        <dbReference type="Pfam" id="PF16565"/>
    </source>
</evidence>
<keyword evidence="3" id="KW-0378">Hydrolase</keyword>
<evidence type="ECO:0000313" key="4">
    <source>
        <dbReference type="Proteomes" id="UP000003922"/>
    </source>
</evidence>
<dbReference type="RefSeq" id="WP_007308001.1">
    <property type="nucleotide sequence ID" value="NZ_AADV02000169.1"/>
</dbReference>
<protein>
    <submittedName>
        <fullName evidence="3">Similar to ATP-dependent Lon-type protease</fullName>
    </submittedName>
</protein>
<evidence type="ECO:0000259" key="2">
    <source>
        <dbReference type="Pfam" id="PF20442"/>
    </source>
</evidence>
<dbReference type="OrthoDB" id="5297084at2"/>
<organism evidence="3 4">
    <name type="scientific">Crocosphaera watsonii WH 8501</name>
    <dbReference type="NCBI Taxonomy" id="165597"/>
    <lineage>
        <taxon>Bacteria</taxon>
        <taxon>Bacillati</taxon>
        <taxon>Cyanobacteriota</taxon>
        <taxon>Cyanophyceae</taxon>
        <taxon>Oscillatoriophycideae</taxon>
        <taxon>Chroococcales</taxon>
        <taxon>Aphanothecaceae</taxon>
        <taxon>Crocosphaera</taxon>
    </lineage>
</organism>
<dbReference type="KEGG" id="cwa:CwatDRAFT_0776"/>
<dbReference type="NCBIfam" id="TIGR02688">
    <property type="entry name" value="BREX system Lon protease-like protein BrxL"/>
    <property type="match status" value="1"/>
</dbReference>
<sequence length="677" mass="77779">MSNLDQKINQYFEGLVVRKDLVKEVKGNAIVPSYVLEYLLGQYCATNDEASIQTGIETVKEILRRHYVHRNEAGLVRSNIKEKGRYKIIDKISVTLNDKADVYEATFANLGIKKVLVDSSTVKAHPKLLVSGVWSIAEIEYDFVEDNKACPWLLSSLKPIQLSDFNFDNYLEARQQFTTDEWFDLLIQSIGFNPDFLSRRTKLTQLIRLIPFCERNYNLIELGPKGTGKSHIYSEFSPHGILISGGEVTVPKLFVNNATGKIGLVGYWDVVAFDEFAGKQKRVDKALVDIMKNYMANKSFSRGIETLGAESSLVFVGNTQHTVLYMLKHSDLFADLPQKFYDSAFLDRIHCYIPGWEMDIIRGEMFSSGYGFVVDYLAEILRFLRSYDYSDRYQKYFSLTSDISARDRDGIHKTFSGLMKLLFPSGEATLLEMEEILQFAIEGRKRVKDQLIRMDATYPNVQFAYLNESGNSQDVMTLEEQEYPQYYNKTIPTENLDSTITSPLDFNSHNNLTEQTIIIKENQKGITFDCLFGPYIQNVNQLTIIEPNLKNSHQIDNFIEFLETVIKFKLEEEEILIHLITTDDEFQVNTQYEALNHIAKSCSAVGIVLTWEVDPTKIQDDSCQIITTHGWQIILSQGLNLFQQHNKNNIFSFSNRLQQLRLCKACQITYKRKSVDH</sequence>